<evidence type="ECO:0000313" key="2">
    <source>
        <dbReference type="Proteomes" id="UP000254808"/>
    </source>
</evidence>
<dbReference type="KEGG" id="cprv:CYPRO_0711"/>
<sequence>MYTFLYVNGYQITAEQASLFSIMMDLASGKVSKEALRVFLINNIKERD</sequence>
<dbReference type="Gene3D" id="1.10.1790.50">
    <property type="match status" value="1"/>
</dbReference>
<dbReference type="RefSeq" id="WP_240644822.1">
    <property type="nucleotide sequence ID" value="NZ_CP027806.1"/>
</dbReference>
<protein>
    <submittedName>
        <fullName evidence="1">Death on curing protein</fullName>
    </submittedName>
</protein>
<dbReference type="Proteomes" id="UP000254808">
    <property type="component" value="Chromosome"/>
</dbReference>
<dbReference type="EMBL" id="CP027806">
    <property type="protein sequence ID" value="AXI99994.1"/>
    <property type="molecule type" value="Genomic_DNA"/>
</dbReference>
<organism evidence="1 2">
    <name type="scientific">Cyclonatronum proteinivorum</name>
    <dbReference type="NCBI Taxonomy" id="1457365"/>
    <lineage>
        <taxon>Bacteria</taxon>
        <taxon>Pseudomonadati</taxon>
        <taxon>Balneolota</taxon>
        <taxon>Balneolia</taxon>
        <taxon>Balneolales</taxon>
        <taxon>Cyclonatronaceae</taxon>
        <taxon>Cyclonatronum</taxon>
    </lineage>
</organism>
<proteinExistence type="predicted"/>
<accession>A0A345UHP3</accession>
<gene>
    <name evidence="1" type="ORF">CYPRO_0711</name>
</gene>
<reference evidence="1 2" key="1">
    <citation type="submission" date="2018-03" db="EMBL/GenBank/DDBJ databases">
        <title>Phenotypic and genomic properties of Cyclonatronum proteinivorum gen. nov., sp. nov., a haloalkaliphilic bacteroidete from soda lakes possessing Na+-translocating rhodopsin.</title>
        <authorList>
            <person name="Toshchakov S.V."/>
            <person name="Korzhenkov A."/>
            <person name="Samarov N.I."/>
            <person name="Kublanov I.V."/>
            <person name="Muntyan M.S."/>
            <person name="Sorokin D.Y."/>
        </authorList>
    </citation>
    <scope>NUCLEOTIDE SEQUENCE [LARGE SCALE GENOMIC DNA]</scope>
    <source>
        <strain evidence="1 2">Omega</strain>
    </source>
</reference>
<evidence type="ECO:0000313" key="1">
    <source>
        <dbReference type="EMBL" id="AXI99994.1"/>
    </source>
</evidence>
<name>A0A345UHP3_9BACT</name>
<keyword evidence="2" id="KW-1185">Reference proteome</keyword>
<dbReference type="AlphaFoldDB" id="A0A345UHP3"/>